<dbReference type="Pfam" id="PF13528">
    <property type="entry name" value="Glyco_trans_1_3"/>
    <property type="match status" value="1"/>
</dbReference>
<gene>
    <name evidence="1" type="ORF">TJEJU_1805</name>
</gene>
<evidence type="ECO:0000313" key="1">
    <source>
        <dbReference type="EMBL" id="SNR15514.1"/>
    </source>
</evidence>
<keyword evidence="2" id="KW-1185">Reference proteome</keyword>
<name>A0A238UAL0_9FLAO</name>
<organism evidence="1 2">
    <name type="scientific">Tenacibaculum jejuense</name>
    <dbReference type="NCBI Taxonomy" id="584609"/>
    <lineage>
        <taxon>Bacteria</taxon>
        <taxon>Pseudomonadati</taxon>
        <taxon>Bacteroidota</taxon>
        <taxon>Flavobacteriia</taxon>
        <taxon>Flavobacteriales</taxon>
        <taxon>Flavobacteriaceae</taxon>
        <taxon>Tenacibaculum</taxon>
    </lineage>
</organism>
<dbReference type="KEGG" id="tje:TJEJU_1805"/>
<dbReference type="AlphaFoldDB" id="A0A238UAL0"/>
<proteinExistence type="predicted"/>
<accession>A0A238UAL0</accession>
<reference evidence="1 2" key="1">
    <citation type="submission" date="2017-07" db="EMBL/GenBank/DDBJ databases">
        <authorList>
            <person name="Sun Z.S."/>
            <person name="Albrecht U."/>
            <person name="Echele G."/>
            <person name="Lee C.C."/>
        </authorList>
    </citation>
    <scope>NUCLEOTIDE SEQUENCE [LARGE SCALE GENOMIC DNA]</scope>
    <source>
        <strain evidence="2">type strain: KCTC 22618</strain>
    </source>
</reference>
<dbReference type="RefSeq" id="WP_095071347.1">
    <property type="nucleotide sequence ID" value="NZ_LT899436.1"/>
</dbReference>
<evidence type="ECO:0000313" key="2">
    <source>
        <dbReference type="Proteomes" id="UP000215214"/>
    </source>
</evidence>
<protein>
    <recommendedName>
        <fullName evidence="3">Glycosyl transferase</fullName>
    </recommendedName>
</protein>
<evidence type="ECO:0008006" key="3">
    <source>
        <dbReference type="Google" id="ProtNLM"/>
    </source>
</evidence>
<sequence>MKILYAIQGTGNGHASRALEIVPHLQKRAEVDILVSGYQCELQFPFEVKYKMYGLSFIFGKKGGIDLLETFKKSKFRNLWREVKSLPVQDYDLVINDFEPVSAWACKLRNTPIISLSHQNAVADENAPKYGSNFKLERFILKYYAPAKNRFGFHFKTYSSATFLPIIRKEIRLRSITNKGHYTVYLPAYGDKKLIKLLSKFKTTKWEIFSKHTNQFQLHNNIIIRPIDGKEFIKSIASSSGVLCGAGFETPAEALYLRKKLMVIPMKNQYEQQCNALALKEMGISVLKKLSKKQLPKIEKWLKSKSIVEVKYPDVTEDILDAITLPYYNQTILPHIAIE</sequence>
<dbReference type="OrthoDB" id="9793805at2"/>
<dbReference type="Proteomes" id="UP000215214">
    <property type="component" value="Chromosome TJEJU"/>
</dbReference>
<dbReference type="EMBL" id="LT899436">
    <property type="protein sequence ID" value="SNR15514.1"/>
    <property type="molecule type" value="Genomic_DNA"/>
</dbReference>
<dbReference type="SUPFAM" id="SSF53756">
    <property type="entry name" value="UDP-Glycosyltransferase/glycogen phosphorylase"/>
    <property type="match status" value="1"/>
</dbReference>
<dbReference type="Gene3D" id="3.40.50.2000">
    <property type="entry name" value="Glycogen Phosphorylase B"/>
    <property type="match status" value="1"/>
</dbReference>